<dbReference type="CDD" id="cd07023">
    <property type="entry name" value="S49_Sppa_N_C"/>
    <property type="match status" value="1"/>
</dbReference>
<gene>
    <name evidence="8" type="ORF">THIAE_05170</name>
</gene>
<name>W0DVG9_9GAMM</name>
<evidence type="ECO:0000256" key="2">
    <source>
        <dbReference type="ARBA" id="ARBA00022670"/>
    </source>
</evidence>
<dbReference type="InterPro" id="IPR029045">
    <property type="entry name" value="ClpP/crotonase-like_dom_sf"/>
</dbReference>
<dbReference type="Proteomes" id="UP000005380">
    <property type="component" value="Chromosome"/>
</dbReference>
<sequence length="332" mass="36345">MDSNNPWTENKPVENPGQSKSSSNLSTPALDRLANAADAYVNQEKWSRRWTNLLKLAVVLYITVSIVMLVGFFNGAKKPATGEGHVALVSIQGSIMPNSRTSANTINPLLREAFEARNSVAVVIHMNSPGGSPVQSALINDEITRLKALHNKPVYVVAEDLCASGCYYIAAAADQIFADKGSIIGSIGVRFDSFGFTELMDKLGVENRSMTAGEFKTFINPFGEEDPAAKQFFKDRVLERTHQQFIEVVQRGRGDRLSDDPLLFSGLVWLGDEAVELGLIDGLGDLGYVVRDIIGAKQVRHYEAQKGLMEHILGDLVSETALHISNHFIGLR</sequence>
<keyword evidence="6" id="KW-0472">Membrane</keyword>
<feature type="region of interest" description="Disordered" evidence="5">
    <location>
        <begin position="1"/>
        <end position="26"/>
    </location>
</feature>
<feature type="domain" description="Peptidase S49" evidence="7">
    <location>
        <begin position="151"/>
        <end position="293"/>
    </location>
</feature>
<evidence type="ECO:0000256" key="3">
    <source>
        <dbReference type="ARBA" id="ARBA00022801"/>
    </source>
</evidence>
<dbReference type="KEGG" id="tao:THIAE_05170"/>
<dbReference type="AlphaFoldDB" id="W0DVG9"/>
<dbReference type="eggNOG" id="COG0616">
    <property type="taxonomic scope" value="Bacteria"/>
</dbReference>
<feature type="transmembrane region" description="Helical" evidence="6">
    <location>
        <begin position="53"/>
        <end position="73"/>
    </location>
</feature>
<dbReference type="InParanoid" id="W0DVG9"/>
<feature type="compositionally biased region" description="Polar residues" evidence="5">
    <location>
        <begin position="16"/>
        <end position="26"/>
    </location>
</feature>
<evidence type="ECO:0000313" key="9">
    <source>
        <dbReference type="Proteomes" id="UP000005380"/>
    </source>
</evidence>
<dbReference type="Gene3D" id="3.90.226.10">
    <property type="entry name" value="2-enoyl-CoA Hydratase, Chain A, domain 1"/>
    <property type="match status" value="1"/>
</dbReference>
<dbReference type="Pfam" id="PF01343">
    <property type="entry name" value="Peptidase_S49"/>
    <property type="match status" value="1"/>
</dbReference>
<protein>
    <submittedName>
        <fullName evidence="8">Peptidase S49</fullName>
    </submittedName>
</protein>
<dbReference type="InterPro" id="IPR002142">
    <property type="entry name" value="Peptidase_S49"/>
</dbReference>
<dbReference type="FunCoup" id="W0DVG9">
    <property type="interactions" value="92"/>
</dbReference>
<evidence type="ECO:0000256" key="4">
    <source>
        <dbReference type="ARBA" id="ARBA00022825"/>
    </source>
</evidence>
<keyword evidence="6" id="KW-0812">Transmembrane</keyword>
<keyword evidence="3" id="KW-0378">Hydrolase</keyword>
<reference evidence="8 9" key="1">
    <citation type="submission" date="2013-12" db="EMBL/GenBank/DDBJ databases">
        <authorList>
            <consortium name="DOE Joint Genome Institute"/>
            <person name="Kappler U."/>
            <person name="Huntemann M."/>
            <person name="Han J."/>
            <person name="Chen A."/>
            <person name="Kyrpides N."/>
            <person name="Mavromatis K."/>
            <person name="Markowitz V."/>
            <person name="Palaniappan K."/>
            <person name="Ivanova N."/>
            <person name="Schaumberg A."/>
            <person name="Pati A."/>
            <person name="Liolios K."/>
            <person name="Nordberg H.P."/>
            <person name="Cantor M.N."/>
            <person name="Hua S.X."/>
            <person name="Woyke T."/>
        </authorList>
    </citation>
    <scope>NUCLEOTIDE SEQUENCE [LARGE SCALE GENOMIC DNA]</scope>
    <source>
        <strain evidence="9">AL2</strain>
    </source>
</reference>
<dbReference type="GO" id="GO:0006508">
    <property type="term" value="P:proteolysis"/>
    <property type="evidence" value="ECO:0007669"/>
    <property type="project" value="UniProtKB-KW"/>
</dbReference>
<dbReference type="SUPFAM" id="SSF52096">
    <property type="entry name" value="ClpP/crotonase"/>
    <property type="match status" value="1"/>
</dbReference>
<keyword evidence="9" id="KW-1185">Reference proteome</keyword>
<organism evidence="8 9">
    <name type="scientific">Thiomicrospira aerophila AL3</name>
    <dbReference type="NCBI Taxonomy" id="717772"/>
    <lineage>
        <taxon>Bacteria</taxon>
        <taxon>Pseudomonadati</taxon>
        <taxon>Pseudomonadota</taxon>
        <taxon>Gammaproteobacteria</taxon>
        <taxon>Thiotrichales</taxon>
        <taxon>Piscirickettsiaceae</taxon>
        <taxon>Thiomicrospira</taxon>
    </lineage>
</organism>
<comment type="similarity">
    <text evidence="1">Belongs to the peptidase S49 family.</text>
</comment>
<keyword evidence="6" id="KW-1133">Transmembrane helix</keyword>
<dbReference type="Gene3D" id="6.20.330.10">
    <property type="match status" value="1"/>
</dbReference>
<dbReference type="GO" id="GO:0008236">
    <property type="term" value="F:serine-type peptidase activity"/>
    <property type="evidence" value="ECO:0007669"/>
    <property type="project" value="UniProtKB-KW"/>
</dbReference>
<proteinExistence type="inferred from homology"/>
<dbReference type="InterPro" id="IPR047272">
    <property type="entry name" value="S49_SppA_C"/>
</dbReference>
<keyword evidence="2" id="KW-0645">Protease</keyword>
<evidence type="ECO:0000259" key="7">
    <source>
        <dbReference type="Pfam" id="PF01343"/>
    </source>
</evidence>
<dbReference type="PANTHER" id="PTHR42987:SF8">
    <property type="entry name" value="PROTEINASE"/>
    <property type="match status" value="1"/>
</dbReference>
<dbReference type="EMBL" id="CP007030">
    <property type="protein sequence ID" value="AHF01263.1"/>
    <property type="molecule type" value="Genomic_DNA"/>
</dbReference>
<evidence type="ECO:0000313" key="8">
    <source>
        <dbReference type="EMBL" id="AHF01263.1"/>
    </source>
</evidence>
<dbReference type="HOGENOM" id="CLU_046540_1_2_6"/>
<evidence type="ECO:0000256" key="5">
    <source>
        <dbReference type="SAM" id="MobiDB-lite"/>
    </source>
</evidence>
<dbReference type="PANTHER" id="PTHR42987">
    <property type="entry name" value="PEPTIDASE S49"/>
    <property type="match status" value="1"/>
</dbReference>
<dbReference type="STRING" id="717772.THIAE_05170"/>
<dbReference type="RefSeq" id="WP_006460329.1">
    <property type="nucleotide sequence ID" value="NZ_CP007030.1"/>
</dbReference>
<evidence type="ECO:0000256" key="6">
    <source>
        <dbReference type="SAM" id="Phobius"/>
    </source>
</evidence>
<dbReference type="OrthoDB" id="9764363at2"/>
<accession>W0DVG9</accession>
<keyword evidence="4" id="KW-0720">Serine protease</keyword>
<evidence type="ECO:0000256" key="1">
    <source>
        <dbReference type="ARBA" id="ARBA00008683"/>
    </source>
</evidence>